<name>A0A0P9F7K4_9CHLR</name>
<sequence>IGLSSGQARRFLVGDPSIQRIDVLAGAIVTRLALADQAARAGDTLLDASSAALLAEMLPAPEWRESGGERFAVLPAELASQLSVPTAQENIALLAQFAYLNTHAEAARPFLLPAVFARLHAGLSEFVTELRPVVALFVRFGGIDYDADPEARSAFERLSYSNKRQHTLAIEGAKSAETRQRRIEKAMSTLRAGKKE</sequence>
<proteinExistence type="predicted"/>
<keyword evidence="2" id="KW-1185">Reference proteome</keyword>
<feature type="non-terminal residue" evidence="1">
    <location>
        <position position="1"/>
    </location>
</feature>
<comment type="caution">
    <text evidence="1">The sequence shown here is derived from an EMBL/GenBank/DDBJ whole genome shotgun (WGS) entry which is preliminary data.</text>
</comment>
<dbReference type="EMBL" id="LJCR01002813">
    <property type="protein sequence ID" value="KPV48246.1"/>
    <property type="molecule type" value="Genomic_DNA"/>
</dbReference>
<organism evidence="1 2">
    <name type="scientific">Kouleothrix aurantiaca</name>
    <dbReference type="NCBI Taxonomy" id="186479"/>
    <lineage>
        <taxon>Bacteria</taxon>
        <taxon>Bacillati</taxon>
        <taxon>Chloroflexota</taxon>
        <taxon>Chloroflexia</taxon>
        <taxon>Chloroflexales</taxon>
        <taxon>Roseiflexineae</taxon>
        <taxon>Roseiflexaceae</taxon>
        <taxon>Kouleothrix</taxon>
    </lineage>
</organism>
<dbReference type="AlphaFoldDB" id="A0A0P9F7K4"/>
<dbReference type="PATRIC" id="fig|186479.3.peg.5809"/>
<dbReference type="Proteomes" id="UP000050509">
    <property type="component" value="Unassembled WGS sequence"/>
</dbReference>
<dbReference type="Pfam" id="PF13376">
    <property type="entry name" value="OmdA"/>
    <property type="match status" value="1"/>
</dbReference>
<accession>A0A0P9F7K4</accession>
<evidence type="ECO:0000313" key="1">
    <source>
        <dbReference type="EMBL" id="KPV48246.1"/>
    </source>
</evidence>
<gene>
    <name evidence="1" type="ORF">SE17_39110</name>
</gene>
<reference evidence="1 2" key="1">
    <citation type="submission" date="2015-09" db="EMBL/GenBank/DDBJ databases">
        <title>Draft genome sequence of Kouleothrix aurantiaca JCM 19913.</title>
        <authorList>
            <person name="Hemp J."/>
        </authorList>
    </citation>
    <scope>NUCLEOTIDE SEQUENCE [LARGE SCALE GENOMIC DNA]</scope>
    <source>
        <strain evidence="1 2">COM-B</strain>
    </source>
</reference>
<protein>
    <submittedName>
        <fullName evidence="1">Uncharacterized protein</fullName>
    </submittedName>
</protein>
<evidence type="ECO:0000313" key="2">
    <source>
        <dbReference type="Proteomes" id="UP000050509"/>
    </source>
</evidence>